<accession>A0A8R1YY81</accession>
<name>A0A2A6BED5_PRIPA</name>
<protein>
    <submittedName>
        <fullName evidence="1">DUF148 domain-containing protein</fullName>
    </submittedName>
</protein>
<dbReference type="PANTHER" id="PTHR21593:SF36">
    <property type="entry name" value="DUF148 DOMAIN-CONTAINING PROTEIN-RELATED"/>
    <property type="match status" value="1"/>
</dbReference>
<dbReference type="InterPro" id="IPR003677">
    <property type="entry name" value="ANIS5_cation-bd"/>
</dbReference>
<dbReference type="PANTHER" id="PTHR21593">
    <property type="entry name" value="PRION-LIKE- Q/N-RICH -DOMAIN-BEARING PROTEIN PROTEIN"/>
    <property type="match status" value="1"/>
</dbReference>
<evidence type="ECO:0000313" key="1">
    <source>
        <dbReference type="EnsemblMetazoa" id="PPA39263.1"/>
    </source>
</evidence>
<organism evidence="1 2">
    <name type="scientific">Pristionchus pacificus</name>
    <name type="common">Parasitic nematode worm</name>
    <dbReference type="NCBI Taxonomy" id="54126"/>
    <lineage>
        <taxon>Eukaryota</taxon>
        <taxon>Metazoa</taxon>
        <taxon>Ecdysozoa</taxon>
        <taxon>Nematoda</taxon>
        <taxon>Chromadorea</taxon>
        <taxon>Rhabditida</taxon>
        <taxon>Rhabditina</taxon>
        <taxon>Diplogasteromorpha</taxon>
        <taxon>Diplogasteroidea</taxon>
        <taxon>Neodiplogasteridae</taxon>
        <taxon>Pristionchus</taxon>
    </lineage>
</organism>
<proteinExistence type="predicted"/>
<evidence type="ECO:0000313" key="2">
    <source>
        <dbReference type="Proteomes" id="UP000005239"/>
    </source>
</evidence>
<reference evidence="2" key="1">
    <citation type="journal article" date="2008" name="Nat. Genet.">
        <title>The Pristionchus pacificus genome provides a unique perspective on nematode lifestyle and parasitism.</title>
        <authorList>
            <person name="Dieterich C."/>
            <person name="Clifton S.W."/>
            <person name="Schuster L.N."/>
            <person name="Chinwalla A."/>
            <person name="Delehaunty K."/>
            <person name="Dinkelacker I."/>
            <person name="Fulton L."/>
            <person name="Fulton R."/>
            <person name="Godfrey J."/>
            <person name="Minx P."/>
            <person name="Mitreva M."/>
            <person name="Roeseler W."/>
            <person name="Tian H."/>
            <person name="Witte H."/>
            <person name="Yang S.P."/>
            <person name="Wilson R.K."/>
            <person name="Sommer R.J."/>
        </authorList>
    </citation>
    <scope>NUCLEOTIDE SEQUENCE [LARGE SCALE GENOMIC DNA]</scope>
    <source>
        <strain evidence="2">PS312</strain>
    </source>
</reference>
<reference evidence="1" key="2">
    <citation type="submission" date="2022-06" db="UniProtKB">
        <authorList>
            <consortium name="EnsemblMetazoa"/>
        </authorList>
    </citation>
    <scope>IDENTIFICATION</scope>
    <source>
        <strain evidence="1">PS312</strain>
    </source>
</reference>
<dbReference type="Pfam" id="PF02520">
    <property type="entry name" value="ANIS5_cation-bd"/>
    <property type="match status" value="1"/>
</dbReference>
<dbReference type="Proteomes" id="UP000005239">
    <property type="component" value="Unassembled WGS sequence"/>
</dbReference>
<dbReference type="EnsemblMetazoa" id="PPA39263.1">
    <property type="protein sequence ID" value="PPA39263.1"/>
    <property type="gene ID" value="WBGene00277632"/>
</dbReference>
<gene>
    <name evidence="1" type="primary">WBGene00277632</name>
</gene>
<accession>A0A2A6BED5</accession>
<dbReference type="OrthoDB" id="5802231at2759"/>
<sequence>MRFLLFFFLLVVVITAKKAKKQPKTTTTPSPTTPNMPEFLAHASDTAKKDYVDIATNDNIVKATKEKALLAWAQRNGEPLLSAYRNHSANVHFEKIQRDSRMQEIILLLSDSAQKADASIRSITNDDSLTPKQESDQIAKQFRKIKPGVRKELMTAMESANAVEE</sequence>
<dbReference type="AlphaFoldDB" id="A0A2A6BED5"/>
<dbReference type="InterPro" id="IPR052823">
    <property type="entry name" value="SXP/RAL-2_related"/>
</dbReference>
<keyword evidence="2" id="KW-1185">Reference proteome</keyword>